<comment type="similarity">
    <text evidence="3 19">In the N-terminal section; belongs to the NnrE/AIBP family.</text>
</comment>
<dbReference type="Pfam" id="PF03853">
    <property type="entry name" value="YjeF_N"/>
    <property type="match status" value="1"/>
</dbReference>
<feature type="binding site" evidence="17">
    <location>
        <position position="459"/>
    </location>
    <ligand>
        <name>AMP</name>
        <dbReference type="ChEBI" id="CHEBI:456215"/>
    </ligand>
</feature>
<dbReference type="GO" id="GO:0046496">
    <property type="term" value="P:nicotinamide nucleotide metabolic process"/>
    <property type="evidence" value="ECO:0007669"/>
    <property type="project" value="UniProtKB-UniRule"/>
</dbReference>
<feature type="binding site" evidence="18">
    <location>
        <position position="136"/>
    </location>
    <ligand>
        <name>K(+)</name>
        <dbReference type="ChEBI" id="CHEBI:29103"/>
    </ligand>
</feature>
<dbReference type="AlphaFoldDB" id="A0A140L662"/>
<comment type="similarity">
    <text evidence="17">Belongs to the NnrD/CARKD family.</text>
</comment>
<feature type="domain" description="YjeF C-terminal" evidence="20">
    <location>
        <begin position="236"/>
        <end position="519"/>
    </location>
</feature>
<comment type="function">
    <text evidence="18">Catalyzes the epimerization of the S- and R-forms of NAD(P)HX, a damaged form of NAD(P)H that is a result of enzymatic or heat-dependent hydration. This is a prerequisite for the S-specific NAD(P)H-hydrate dehydratase to allow the repair of both epimers of NAD(P)HX.</text>
</comment>
<evidence type="ECO:0000256" key="4">
    <source>
        <dbReference type="ARBA" id="ARBA00009524"/>
    </source>
</evidence>
<dbReference type="GO" id="GO:0110051">
    <property type="term" value="P:metabolite repair"/>
    <property type="evidence" value="ECO:0007669"/>
    <property type="project" value="TreeGrafter"/>
</dbReference>
<dbReference type="InterPro" id="IPR000631">
    <property type="entry name" value="CARKD"/>
</dbReference>
<dbReference type="GO" id="GO:0052856">
    <property type="term" value="F:NAD(P)HX epimerase activity"/>
    <property type="evidence" value="ECO:0007669"/>
    <property type="project" value="UniProtKB-UniRule"/>
</dbReference>
<gene>
    <name evidence="22" type="primary">nnr</name>
    <name evidence="17" type="synonym">nnrD</name>
    <name evidence="18" type="synonym">nnrE</name>
    <name evidence="22" type="ORF">AN618_17090</name>
</gene>
<dbReference type="PROSITE" id="PS51383">
    <property type="entry name" value="YJEF_C_3"/>
    <property type="match status" value="1"/>
</dbReference>
<feature type="domain" description="YjeF N-terminal" evidence="21">
    <location>
        <begin position="9"/>
        <end position="226"/>
    </location>
</feature>
<dbReference type="PIRSF" id="PIRSF017184">
    <property type="entry name" value="Nnr"/>
    <property type="match status" value="1"/>
</dbReference>
<evidence type="ECO:0000256" key="10">
    <source>
        <dbReference type="ARBA" id="ARBA00023027"/>
    </source>
</evidence>
<protein>
    <recommendedName>
        <fullName evidence="19">Bifunctional NAD(P)H-hydrate repair enzyme</fullName>
    </recommendedName>
    <alternativeName>
        <fullName evidence="19">Nicotinamide nucleotide repair protein</fullName>
    </alternativeName>
    <domain>
        <recommendedName>
            <fullName evidence="19">ADP-dependent (S)-NAD(P)H-hydrate dehydratase</fullName>
            <ecNumber evidence="19">4.2.1.136</ecNumber>
        </recommendedName>
        <alternativeName>
            <fullName evidence="19">ADP-dependent NAD(P)HX dehydratase</fullName>
        </alternativeName>
    </domain>
    <domain>
        <recommendedName>
            <fullName evidence="19">NAD(P)H-hydrate epimerase</fullName>
            <ecNumber evidence="19">5.1.99.6</ecNumber>
        </recommendedName>
    </domain>
</protein>
<feature type="binding site" evidence="17">
    <location>
        <position position="393"/>
    </location>
    <ligand>
        <name>(6S)-NADPHX</name>
        <dbReference type="ChEBI" id="CHEBI:64076"/>
    </ligand>
</feature>
<dbReference type="InParanoid" id="A0A140L662"/>
<comment type="similarity">
    <text evidence="4 19">In the C-terminal section; belongs to the NnrD/CARKD family.</text>
</comment>
<dbReference type="Pfam" id="PF01256">
    <property type="entry name" value="Carb_kinase"/>
    <property type="match status" value="1"/>
</dbReference>
<evidence type="ECO:0000256" key="19">
    <source>
        <dbReference type="PIRNR" id="PIRNR017184"/>
    </source>
</evidence>
<feature type="binding site" evidence="18">
    <location>
        <begin position="140"/>
        <end position="146"/>
    </location>
    <ligand>
        <name>(6S)-NADPHX</name>
        <dbReference type="ChEBI" id="CHEBI:64076"/>
    </ligand>
</feature>
<comment type="function">
    <text evidence="17">Catalyzes the dehydration of the S-form of NAD(P)HX at the expense of ADP, which is converted to AMP. Together with NAD(P)HX epimerase, which catalyzes the epimerization of the S- and R-forms, the enzyme allows the repair of both epimers of NAD(P)HX, a damaged form of NAD(P)H that is a result of enzymatic or heat-dependent hydration.</text>
</comment>
<evidence type="ECO:0000256" key="6">
    <source>
        <dbReference type="ARBA" id="ARBA00022741"/>
    </source>
</evidence>
<evidence type="ECO:0000256" key="8">
    <source>
        <dbReference type="ARBA" id="ARBA00022857"/>
    </source>
</evidence>
<comment type="similarity">
    <text evidence="18">Belongs to the NnrE/AIBP family.</text>
</comment>
<dbReference type="OrthoDB" id="9806925at2"/>
<accession>A0A140L662</accession>
<dbReference type="PROSITE" id="PS01050">
    <property type="entry name" value="YJEF_C_2"/>
    <property type="match status" value="1"/>
</dbReference>
<reference evidence="22 23" key="1">
    <citation type="submission" date="2015-12" db="EMBL/GenBank/DDBJ databases">
        <title>Draft genome sequnece of Fervidicola ferrireducens strain Y170.</title>
        <authorList>
            <person name="Patel B.K."/>
        </authorList>
    </citation>
    <scope>NUCLEOTIDE SEQUENCE [LARGE SCALE GENOMIC DNA]</scope>
    <source>
        <strain evidence="22 23">Y170</strain>
    </source>
</reference>
<dbReference type="EC" id="5.1.99.6" evidence="19"/>
<comment type="catalytic activity">
    <reaction evidence="1 18 19">
        <text>(6R)-NADHX = (6S)-NADHX</text>
        <dbReference type="Rhea" id="RHEA:32215"/>
        <dbReference type="ChEBI" id="CHEBI:64074"/>
        <dbReference type="ChEBI" id="CHEBI:64075"/>
        <dbReference type="EC" id="5.1.99.6"/>
    </reaction>
</comment>
<dbReference type="Gene3D" id="3.40.1190.20">
    <property type="match status" value="1"/>
</dbReference>
<evidence type="ECO:0000256" key="14">
    <source>
        <dbReference type="ARBA" id="ARBA00025153"/>
    </source>
</evidence>
<evidence type="ECO:0000256" key="5">
    <source>
        <dbReference type="ARBA" id="ARBA00022723"/>
    </source>
</evidence>
<dbReference type="CDD" id="cd01171">
    <property type="entry name" value="YXKO-related"/>
    <property type="match status" value="1"/>
</dbReference>
<comment type="caution">
    <text evidence="22">The sequence shown here is derived from an EMBL/GenBank/DDBJ whole genome shotgun (WGS) entry which is preliminary data.</text>
</comment>
<keyword evidence="8 17" id="KW-0521">NADP</keyword>
<organism evidence="22 23">
    <name type="scientific">Fervidicola ferrireducens</name>
    <dbReference type="NCBI Taxonomy" id="520764"/>
    <lineage>
        <taxon>Bacteria</taxon>
        <taxon>Bacillati</taxon>
        <taxon>Bacillota</taxon>
        <taxon>Clostridia</taxon>
        <taxon>Thermosediminibacterales</taxon>
        <taxon>Thermosediminibacteraceae</taxon>
        <taxon>Fervidicola</taxon>
    </lineage>
</organism>
<dbReference type="RefSeq" id="WP_066353895.1">
    <property type="nucleotide sequence ID" value="NZ_LOED01000022.1"/>
</dbReference>
<comment type="cofactor">
    <cofactor evidence="17">
        <name>Mg(2+)</name>
        <dbReference type="ChEBI" id="CHEBI:18420"/>
    </cofactor>
</comment>
<dbReference type="HAMAP" id="MF_01965">
    <property type="entry name" value="NADHX_dehydratase"/>
    <property type="match status" value="1"/>
</dbReference>
<keyword evidence="13" id="KW-0511">Multifunctional enzyme</keyword>
<dbReference type="InterPro" id="IPR004443">
    <property type="entry name" value="YjeF_N_dom"/>
</dbReference>
<evidence type="ECO:0000256" key="15">
    <source>
        <dbReference type="ARBA" id="ARBA00048238"/>
    </source>
</evidence>
<sequence>MRAVSPSTMKQIDRRAIEVYGVPGIVLMENASRAVAVAVKQKIEEICGKRKSPGKVAVVCGKGNNGGDGFGAARHLANMGFEVMVFLASPFDEISGDAAVNLKVIKNMGIPVLELKDDEEPEKIRGLFDGFHAVVDALFGTGLRGEVGGFHRRLIEAINASGLPVVAVDIPSGICGITGKVLGAAVRADVTVTMGLLKVGLLLYPGAAHAGRVIVADIGIPHRVFEEFEAEGFLLEPGFIKNYIKPPAPDAHKGDMGKVFIIAGSKGMTGACALSGLGAARCGAGLVTLGVPESLNDILEVKVTEVMTLPLPDTGEGTLSEEALKPALEFAQKCDAVVIGPGLSCHQETEKFVRSFVAECERPMVIDADGINNLSQSPGVLREAKAPVVITPHPGEMARLLSMTPREVQENRWDVAKKAGETFGCTVVLKGARTLIYSPGRPVYINPTGNPGMATGGSGDVLAGMIGAFLARGLDAVEAAAAGVYLHGLAGDAAAEKKGEIPLVAGDIIENIPEALKYLQEGEKVYGYEIQTYQG</sequence>
<keyword evidence="10 17" id="KW-0520">NAD</keyword>
<evidence type="ECO:0000256" key="13">
    <source>
        <dbReference type="ARBA" id="ARBA00023268"/>
    </source>
</evidence>
<comment type="catalytic activity">
    <reaction evidence="16 17 19">
        <text>(6S)-NADPHX + ADP = AMP + phosphate + NADPH + H(+)</text>
        <dbReference type="Rhea" id="RHEA:32235"/>
        <dbReference type="ChEBI" id="CHEBI:15378"/>
        <dbReference type="ChEBI" id="CHEBI:43474"/>
        <dbReference type="ChEBI" id="CHEBI:57783"/>
        <dbReference type="ChEBI" id="CHEBI:64076"/>
        <dbReference type="ChEBI" id="CHEBI:456215"/>
        <dbReference type="ChEBI" id="CHEBI:456216"/>
        <dbReference type="EC" id="4.2.1.136"/>
    </reaction>
</comment>
<dbReference type="InterPro" id="IPR029056">
    <property type="entry name" value="Ribokinase-like"/>
</dbReference>
<dbReference type="Gene3D" id="3.40.50.10260">
    <property type="entry name" value="YjeF N-terminal domain"/>
    <property type="match status" value="1"/>
</dbReference>
<dbReference type="Proteomes" id="UP000070427">
    <property type="component" value="Unassembled WGS sequence"/>
</dbReference>
<comment type="catalytic activity">
    <reaction evidence="2 18 19">
        <text>(6R)-NADPHX = (6S)-NADPHX</text>
        <dbReference type="Rhea" id="RHEA:32227"/>
        <dbReference type="ChEBI" id="CHEBI:64076"/>
        <dbReference type="ChEBI" id="CHEBI:64077"/>
        <dbReference type="EC" id="5.1.99.6"/>
    </reaction>
</comment>
<feature type="binding site" evidence="17">
    <location>
        <position position="342"/>
    </location>
    <ligand>
        <name>(6S)-NADPHX</name>
        <dbReference type="ChEBI" id="CHEBI:64076"/>
    </ligand>
</feature>
<evidence type="ECO:0000313" key="22">
    <source>
        <dbReference type="EMBL" id="KXG76037.1"/>
    </source>
</evidence>
<dbReference type="STRING" id="520764.AN618_17090"/>
<evidence type="ECO:0000256" key="1">
    <source>
        <dbReference type="ARBA" id="ARBA00000013"/>
    </source>
</evidence>
<dbReference type="SUPFAM" id="SSF53613">
    <property type="entry name" value="Ribokinase-like"/>
    <property type="match status" value="1"/>
</dbReference>
<feature type="binding site" evidence="18">
    <location>
        <begin position="64"/>
        <end position="68"/>
    </location>
    <ligand>
        <name>(6S)-NADPHX</name>
        <dbReference type="ChEBI" id="CHEBI:64076"/>
    </ligand>
</feature>
<comment type="catalytic activity">
    <reaction evidence="15 17 19">
        <text>(6S)-NADHX + ADP = AMP + phosphate + NADH + H(+)</text>
        <dbReference type="Rhea" id="RHEA:32223"/>
        <dbReference type="ChEBI" id="CHEBI:15378"/>
        <dbReference type="ChEBI" id="CHEBI:43474"/>
        <dbReference type="ChEBI" id="CHEBI:57945"/>
        <dbReference type="ChEBI" id="CHEBI:64074"/>
        <dbReference type="ChEBI" id="CHEBI:456215"/>
        <dbReference type="ChEBI" id="CHEBI:456216"/>
        <dbReference type="EC" id="4.2.1.136"/>
    </reaction>
</comment>
<comment type="caution">
    <text evidence="18">Lacks conserved residue(s) required for the propagation of feature annotation.</text>
</comment>
<dbReference type="EC" id="4.2.1.136" evidence="19"/>
<dbReference type="GO" id="GO:0046872">
    <property type="term" value="F:metal ion binding"/>
    <property type="evidence" value="ECO:0007669"/>
    <property type="project" value="UniProtKB-UniRule"/>
</dbReference>
<keyword evidence="5 18" id="KW-0479">Metal-binding</keyword>
<dbReference type="EMBL" id="LOED01000022">
    <property type="protein sequence ID" value="KXG76037.1"/>
    <property type="molecule type" value="Genomic_DNA"/>
</dbReference>
<evidence type="ECO:0000256" key="2">
    <source>
        <dbReference type="ARBA" id="ARBA00000909"/>
    </source>
</evidence>
<feature type="binding site" evidence="18">
    <location>
        <position position="65"/>
    </location>
    <ligand>
        <name>K(+)</name>
        <dbReference type="ChEBI" id="CHEBI:29103"/>
    </ligand>
</feature>
<feature type="binding site" evidence="18">
    <location>
        <position position="169"/>
    </location>
    <ligand>
        <name>(6S)-NADPHX</name>
        <dbReference type="ChEBI" id="CHEBI:64076"/>
    </ligand>
</feature>
<name>A0A140L662_9FIRM</name>
<feature type="binding site" evidence="17">
    <location>
        <position position="460"/>
    </location>
    <ligand>
        <name>(6S)-NADPHX</name>
        <dbReference type="ChEBI" id="CHEBI:64076"/>
    </ligand>
</feature>
<evidence type="ECO:0000313" key="23">
    <source>
        <dbReference type="Proteomes" id="UP000070427"/>
    </source>
</evidence>
<keyword evidence="6 17" id="KW-0547">Nucleotide-binding</keyword>
<feature type="binding site" evidence="17">
    <location>
        <begin position="430"/>
        <end position="434"/>
    </location>
    <ligand>
        <name>AMP</name>
        <dbReference type="ChEBI" id="CHEBI:456215"/>
    </ligand>
</feature>
<dbReference type="InterPro" id="IPR017953">
    <property type="entry name" value="Carbohydrate_kinase_pred_CS"/>
</dbReference>
<feature type="binding site" evidence="18">
    <location>
        <position position="172"/>
    </location>
    <ligand>
        <name>K(+)</name>
        <dbReference type="ChEBI" id="CHEBI:29103"/>
    </ligand>
</feature>
<evidence type="ECO:0000256" key="18">
    <source>
        <dbReference type="HAMAP-Rule" id="MF_01966"/>
    </source>
</evidence>
<dbReference type="NCBIfam" id="TIGR00196">
    <property type="entry name" value="yjeF_cterm"/>
    <property type="match status" value="1"/>
</dbReference>
<dbReference type="GO" id="GO:0005524">
    <property type="term" value="F:ATP binding"/>
    <property type="evidence" value="ECO:0007669"/>
    <property type="project" value="UniProtKB-UniRule"/>
</dbReference>
<keyword evidence="9 18" id="KW-0630">Potassium</keyword>
<dbReference type="NCBIfam" id="TIGR00197">
    <property type="entry name" value="yjeF_nterm"/>
    <property type="match status" value="1"/>
</dbReference>
<keyword evidence="23" id="KW-1185">Reference proteome</keyword>
<evidence type="ECO:0000259" key="21">
    <source>
        <dbReference type="PROSITE" id="PS51385"/>
    </source>
</evidence>
<evidence type="ECO:0000256" key="17">
    <source>
        <dbReference type="HAMAP-Rule" id="MF_01965"/>
    </source>
</evidence>
<evidence type="ECO:0000256" key="3">
    <source>
        <dbReference type="ARBA" id="ARBA00006001"/>
    </source>
</evidence>
<dbReference type="GO" id="GO:0052855">
    <property type="term" value="F:ADP-dependent NAD(P)H-hydrate dehydratase activity"/>
    <property type="evidence" value="ECO:0007669"/>
    <property type="project" value="UniProtKB-UniRule"/>
</dbReference>
<dbReference type="PROSITE" id="PS51385">
    <property type="entry name" value="YJEF_N"/>
    <property type="match status" value="1"/>
</dbReference>
<comment type="subunit">
    <text evidence="17">Homotetramer.</text>
</comment>
<dbReference type="HAMAP" id="MF_01966">
    <property type="entry name" value="NADHX_epimerase"/>
    <property type="match status" value="1"/>
</dbReference>
<keyword evidence="12 17" id="KW-0456">Lyase</keyword>
<evidence type="ECO:0000256" key="16">
    <source>
        <dbReference type="ARBA" id="ARBA00049209"/>
    </source>
</evidence>
<keyword evidence="11 18" id="KW-0413">Isomerase</keyword>
<evidence type="ECO:0000256" key="12">
    <source>
        <dbReference type="ARBA" id="ARBA00023239"/>
    </source>
</evidence>
<keyword evidence="7 17" id="KW-0067">ATP-binding</keyword>
<evidence type="ECO:0000256" key="7">
    <source>
        <dbReference type="ARBA" id="ARBA00022840"/>
    </source>
</evidence>
<evidence type="ECO:0000259" key="20">
    <source>
        <dbReference type="PROSITE" id="PS51383"/>
    </source>
</evidence>
<comment type="cofactor">
    <cofactor evidence="18 19">
        <name>K(+)</name>
        <dbReference type="ChEBI" id="CHEBI:29103"/>
    </cofactor>
    <text evidence="18 19">Binds 1 potassium ion per subunit.</text>
</comment>
<feature type="binding site" evidence="17">
    <location>
        <position position="271"/>
    </location>
    <ligand>
        <name>(6S)-NADPHX</name>
        <dbReference type="ChEBI" id="CHEBI:64076"/>
    </ligand>
</feature>
<dbReference type="FunCoup" id="A0A140L662">
    <property type="interactions" value="107"/>
</dbReference>
<dbReference type="PATRIC" id="fig|520764.3.peg.1838"/>
<dbReference type="InterPro" id="IPR030677">
    <property type="entry name" value="Nnr"/>
</dbReference>
<dbReference type="SUPFAM" id="SSF64153">
    <property type="entry name" value="YjeF N-terminal domain-like"/>
    <property type="match status" value="1"/>
</dbReference>
<dbReference type="PANTHER" id="PTHR12592:SF0">
    <property type="entry name" value="ATP-DEPENDENT (S)-NAD(P)H-HYDRATE DEHYDRATASE"/>
    <property type="match status" value="1"/>
</dbReference>
<dbReference type="InterPro" id="IPR036652">
    <property type="entry name" value="YjeF_N_dom_sf"/>
</dbReference>
<evidence type="ECO:0000256" key="9">
    <source>
        <dbReference type="ARBA" id="ARBA00022958"/>
    </source>
</evidence>
<evidence type="ECO:0000256" key="11">
    <source>
        <dbReference type="ARBA" id="ARBA00023235"/>
    </source>
</evidence>
<comment type="function">
    <text evidence="14 19">Bifunctional enzyme that catalyzes the epimerization of the S- and R-forms of NAD(P)HX and the dehydration of the S-form of NAD(P)HX at the expense of ADP, which is converted to AMP. This allows the repair of both epimers of NAD(P)HX, a damaged form of NAD(P)H that is a result of enzymatic or heat-dependent hydration.</text>
</comment>
<proteinExistence type="inferred from homology"/>
<dbReference type="PANTHER" id="PTHR12592">
    <property type="entry name" value="ATP-DEPENDENT (S)-NAD(P)H-HYDRATE DEHYDRATASE FAMILY MEMBER"/>
    <property type="match status" value="1"/>
</dbReference>